<feature type="signal peptide" evidence="1">
    <location>
        <begin position="1"/>
        <end position="22"/>
    </location>
</feature>
<organism evidence="2 4">
    <name type="scientific">Flagellimonas aequoris</name>
    <dbReference type="NCBI Taxonomy" id="2306997"/>
    <lineage>
        <taxon>Bacteria</taxon>
        <taxon>Pseudomonadati</taxon>
        <taxon>Bacteroidota</taxon>
        <taxon>Flavobacteriia</taxon>
        <taxon>Flavobacteriales</taxon>
        <taxon>Flavobacteriaceae</taxon>
        <taxon>Flagellimonas</taxon>
    </lineage>
</organism>
<proteinExistence type="predicted"/>
<gene>
    <name evidence="2" type="ORF">D2U88_14835</name>
    <name evidence="3" type="ORF">FQ019_14675</name>
</gene>
<dbReference type="Proteomes" id="UP000321528">
    <property type="component" value="Unassembled WGS sequence"/>
</dbReference>
<protein>
    <submittedName>
        <fullName evidence="2">Uncharacterized protein</fullName>
    </submittedName>
</protein>
<keyword evidence="1" id="KW-0732">Signal</keyword>
<dbReference type="EMBL" id="VNWL01000029">
    <property type="protein sequence ID" value="TXK00184.1"/>
    <property type="molecule type" value="Genomic_DNA"/>
</dbReference>
<keyword evidence="5" id="KW-1185">Reference proteome</keyword>
<evidence type="ECO:0000313" key="4">
    <source>
        <dbReference type="Proteomes" id="UP000284189"/>
    </source>
</evidence>
<evidence type="ECO:0000256" key="1">
    <source>
        <dbReference type="SAM" id="SignalP"/>
    </source>
</evidence>
<accession>A0A418N402</accession>
<reference evidence="2 4" key="1">
    <citation type="submission" date="2018-08" db="EMBL/GenBank/DDBJ databases">
        <title>Proposal of Muricauda 72 sp.nov. and Muricauda NH166 sp.nov., isolated from seawater.</title>
        <authorList>
            <person name="Cheng H."/>
            <person name="Wu Y.-H."/>
            <person name="Guo L.-L."/>
            <person name="Xu X.-W."/>
        </authorList>
    </citation>
    <scope>NUCLEOTIDE SEQUENCE [LARGE SCALE GENOMIC DNA]</scope>
    <source>
        <strain evidence="2 4">NH166</strain>
    </source>
</reference>
<dbReference type="AlphaFoldDB" id="A0A418N402"/>
<dbReference type="RefSeq" id="WP_119641328.1">
    <property type="nucleotide sequence ID" value="NZ_QXFJ01000030.1"/>
</dbReference>
<dbReference type="Proteomes" id="UP000284189">
    <property type="component" value="Unassembled WGS sequence"/>
</dbReference>
<reference evidence="3 5" key="2">
    <citation type="submission" date="2019-07" db="EMBL/GenBank/DDBJ databases">
        <title>Draft genome of two Muricauda strains isolated from deep sea.</title>
        <authorList>
            <person name="Sun C."/>
        </authorList>
    </citation>
    <scope>NUCLEOTIDE SEQUENCE [LARGE SCALE GENOMIC DNA]</scope>
    <source>
        <strain evidence="3 5">NH166</strain>
    </source>
</reference>
<dbReference type="OrthoDB" id="1433902at2"/>
<sequence length="306" mass="34887">MYTYVKKSLLLGLALLPILAFSQSEQVFNEIRFYEPLVTVQEKLEEISQTVELIAPEETSFPLAKLKEAHLIVSNIETKAGKINKAVFTFSDDKLTNIEAQGNAVKALMESEQDSLGTYMDYLVNFKKGMLGKAGSDRVWILSEEALHINLFAWENPYLNSVHSSVPKYSASAQIPDFLQMGADLEVLRPLLETNSDIVYEEKLDGSDPNAQIQLNCFGVEYAGFPRKVEARFGDNKLNMVWILTGKGDEDRLLKKLTEIYGEPVFRNEAWEIFNDWTIGLRKDKPEVLIMTKTLGQFYKKEYFKQ</sequence>
<feature type="chain" id="PRO_5019435205" evidence="1">
    <location>
        <begin position="23"/>
        <end position="306"/>
    </location>
</feature>
<evidence type="ECO:0000313" key="5">
    <source>
        <dbReference type="Proteomes" id="UP000321528"/>
    </source>
</evidence>
<comment type="caution">
    <text evidence="2">The sequence shown here is derived from an EMBL/GenBank/DDBJ whole genome shotgun (WGS) entry which is preliminary data.</text>
</comment>
<dbReference type="EMBL" id="QXFJ01000030">
    <property type="protein sequence ID" value="RIV68489.1"/>
    <property type="molecule type" value="Genomic_DNA"/>
</dbReference>
<evidence type="ECO:0000313" key="2">
    <source>
        <dbReference type="EMBL" id="RIV68489.1"/>
    </source>
</evidence>
<name>A0A418N402_9FLAO</name>
<evidence type="ECO:0000313" key="3">
    <source>
        <dbReference type="EMBL" id="TXK00184.1"/>
    </source>
</evidence>